<dbReference type="EMBL" id="LWBS01000315">
    <property type="protein sequence ID" value="OAP92770.1"/>
    <property type="molecule type" value="Genomic_DNA"/>
</dbReference>
<dbReference type="AlphaFoldDB" id="A0A179BN71"/>
<proteinExistence type="predicted"/>
<evidence type="ECO:0000313" key="1">
    <source>
        <dbReference type="EMBL" id="OAP92770.1"/>
    </source>
</evidence>
<comment type="caution">
    <text evidence="1">The sequence shown here is derived from an EMBL/GenBank/DDBJ whole genome shotgun (WGS) entry which is preliminary data.</text>
</comment>
<name>A0A179BN71_RHILE</name>
<protein>
    <submittedName>
        <fullName evidence="1">Uncharacterized protein</fullName>
    </submittedName>
</protein>
<gene>
    <name evidence="1" type="ORF">A4U53_25915</name>
</gene>
<organism evidence="1">
    <name type="scientific">Rhizobium leguminosarum</name>
    <dbReference type="NCBI Taxonomy" id="384"/>
    <lineage>
        <taxon>Bacteria</taxon>
        <taxon>Pseudomonadati</taxon>
        <taxon>Pseudomonadota</taxon>
        <taxon>Alphaproteobacteria</taxon>
        <taxon>Hyphomicrobiales</taxon>
        <taxon>Rhizobiaceae</taxon>
        <taxon>Rhizobium/Agrobacterium group</taxon>
        <taxon>Rhizobium</taxon>
    </lineage>
</organism>
<reference evidence="1" key="1">
    <citation type="submission" date="2016-04" db="EMBL/GenBank/DDBJ databases">
        <title>Fast-growing isolate from the root nodules of Vavilovia formosa.</title>
        <authorList>
            <person name="Kimeklis A."/>
            <person name="Safronova V."/>
            <person name="Belimov A."/>
            <person name="Andronov E."/>
        </authorList>
    </citation>
    <scope>NUCLEOTIDE SEQUENCE [LARGE SCALE GENOMIC DNA]</scope>
    <source>
        <strain evidence="1">Vaf-46</strain>
    </source>
</reference>
<accession>A0A179BN71</accession>
<sequence length="180" mass="19903">MIKSSLPGTSAIGDKKVRAAHNLPVPEFAGDRGRGPFRMVSTRIAKRPLPSSKKVLSTFLFLWLASCANQDDQFQKRMQEILLWSATAEMILNARLGALVPKGFTDLAVERCQKQIVDLASQLPQTSKYAEARANIVRLDRLIAAADDEIGRGRFEQAHLHLIELHQSAVELRRTSGADG</sequence>